<evidence type="ECO:0000259" key="9">
    <source>
        <dbReference type="Pfam" id="PF01379"/>
    </source>
</evidence>
<dbReference type="PANTHER" id="PTHR11557:SF0">
    <property type="entry name" value="PORPHOBILINOGEN DEAMINASE"/>
    <property type="match status" value="1"/>
</dbReference>
<dbReference type="PANTHER" id="PTHR11557">
    <property type="entry name" value="PORPHOBILINOGEN DEAMINASE"/>
    <property type="match status" value="1"/>
</dbReference>
<dbReference type="EC" id="2.5.1.61" evidence="5"/>
<organism evidence="11">
    <name type="scientific">mine drainage metagenome</name>
    <dbReference type="NCBI Taxonomy" id="410659"/>
    <lineage>
        <taxon>unclassified sequences</taxon>
        <taxon>metagenomes</taxon>
        <taxon>ecological metagenomes</taxon>
    </lineage>
</organism>
<evidence type="ECO:0000256" key="8">
    <source>
        <dbReference type="ARBA" id="ARBA00033064"/>
    </source>
</evidence>
<evidence type="ECO:0000313" key="11">
    <source>
        <dbReference type="EMBL" id="CBI06484.1"/>
    </source>
</evidence>
<feature type="domain" description="Porphobilinogen deaminase C-terminal" evidence="10">
    <location>
        <begin position="241"/>
        <end position="307"/>
    </location>
</feature>
<keyword evidence="7" id="KW-0627">Porphyrin biosynthesis</keyword>
<dbReference type="InterPro" id="IPR000860">
    <property type="entry name" value="HemC"/>
</dbReference>
<dbReference type="GO" id="GO:0004418">
    <property type="term" value="F:hydroxymethylbilane synthase activity"/>
    <property type="evidence" value="ECO:0007669"/>
    <property type="project" value="UniProtKB-EC"/>
</dbReference>
<proteinExistence type="inferred from homology"/>
<protein>
    <recommendedName>
        <fullName evidence="5">hydroxymethylbilane synthase</fullName>
        <ecNumber evidence="5">2.5.1.61</ecNumber>
    </recommendedName>
    <alternativeName>
        <fullName evidence="8">Hydroxymethylbilane synthase</fullName>
    </alternativeName>
</protein>
<dbReference type="GO" id="GO:0006783">
    <property type="term" value="P:heme biosynthetic process"/>
    <property type="evidence" value="ECO:0007669"/>
    <property type="project" value="TreeGrafter"/>
</dbReference>
<comment type="similarity">
    <text evidence="4">Belongs to the HMBS family.</text>
</comment>
<gene>
    <name evidence="11" type="primary">hemC</name>
    <name evidence="11" type="ORF">CARN5_3289</name>
</gene>
<evidence type="ECO:0000256" key="7">
    <source>
        <dbReference type="ARBA" id="ARBA00023244"/>
    </source>
</evidence>
<dbReference type="SUPFAM" id="SSF54782">
    <property type="entry name" value="Porphobilinogen deaminase (hydroxymethylbilane synthase), C-terminal domain"/>
    <property type="match status" value="1"/>
</dbReference>
<dbReference type="CDD" id="cd13646">
    <property type="entry name" value="PBP2_EcHMBS_like"/>
    <property type="match status" value="1"/>
</dbReference>
<dbReference type="Pfam" id="PF03900">
    <property type="entry name" value="Porphobil_deamC"/>
    <property type="match status" value="1"/>
</dbReference>
<evidence type="ECO:0000256" key="1">
    <source>
        <dbReference type="ARBA" id="ARBA00001916"/>
    </source>
</evidence>
<evidence type="ECO:0000256" key="5">
    <source>
        <dbReference type="ARBA" id="ARBA00012655"/>
    </source>
</evidence>
<dbReference type="FunFam" id="3.40.190.10:FF:000005">
    <property type="entry name" value="Porphobilinogen deaminase"/>
    <property type="match status" value="1"/>
</dbReference>
<dbReference type="EMBL" id="CABP01000182">
    <property type="protein sequence ID" value="CBI06484.1"/>
    <property type="molecule type" value="Genomic_DNA"/>
</dbReference>
<name>E6QGX0_9ZZZZ</name>
<dbReference type="HAMAP" id="MF_00260">
    <property type="entry name" value="Porphobil_deam"/>
    <property type="match status" value="1"/>
</dbReference>
<comment type="cofactor">
    <cofactor evidence="1">
        <name>dipyrromethane</name>
        <dbReference type="ChEBI" id="CHEBI:60342"/>
    </cofactor>
</comment>
<comment type="caution">
    <text evidence="11">The sequence shown here is derived from an EMBL/GenBank/DDBJ whole genome shotgun (WGS) entry which is preliminary data.</text>
</comment>
<keyword evidence="6 11" id="KW-0808">Transferase</keyword>
<evidence type="ECO:0000256" key="3">
    <source>
        <dbReference type="ARBA" id="ARBA00004735"/>
    </source>
</evidence>
<dbReference type="InterPro" id="IPR022418">
    <property type="entry name" value="Porphobilinogen_deaminase_C"/>
</dbReference>
<dbReference type="SUPFAM" id="SSF53850">
    <property type="entry name" value="Periplasmic binding protein-like II"/>
    <property type="match status" value="1"/>
</dbReference>
<dbReference type="Pfam" id="PF01379">
    <property type="entry name" value="Porphobil_deam"/>
    <property type="match status" value="1"/>
</dbReference>
<evidence type="ECO:0000256" key="4">
    <source>
        <dbReference type="ARBA" id="ARBA00005638"/>
    </source>
</evidence>
<dbReference type="AlphaFoldDB" id="E6QGX0"/>
<comment type="function">
    <text evidence="2">Tetrapolymerization of the monopyrrole PBG into the hydroxymethylbilane pre-uroporphyrinogen in several discrete steps.</text>
</comment>
<feature type="domain" description="Porphobilinogen deaminase N-terminal" evidence="9">
    <location>
        <begin position="20"/>
        <end position="227"/>
    </location>
</feature>
<dbReference type="InterPro" id="IPR022417">
    <property type="entry name" value="Porphobilin_deaminase_N"/>
</dbReference>
<evidence type="ECO:0000259" key="10">
    <source>
        <dbReference type="Pfam" id="PF03900"/>
    </source>
</evidence>
<evidence type="ECO:0000256" key="6">
    <source>
        <dbReference type="ARBA" id="ARBA00022679"/>
    </source>
</evidence>
<dbReference type="Gene3D" id="3.30.160.40">
    <property type="entry name" value="Porphobilinogen deaminase, C-terminal domain"/>
    <property type="match status" value="1"/>
</dbReference>
<dbReference type="PRINTS" id="PR00151">
    <property type="entry name" value="PORPHBDMNASE"/>
</dbReference>
<dbReference type="Gene3D" id="3.40.190.10">
    <property type="entry name" value="Periplasmic binding protein-like II"/>
    <property type="match status" value="2"/>
</dbReference>
<dbReference type="GO" id="GO:0005737">
    <property type="term" value="C:cytoplasm"/>
    <property type="evidence" value="ECO:0007669"/>
    <property type="project" value="TreeGrafter"/>
</dbReference>
<dbReference type="NCBIfam" id="TIGR00212">
    <property type="entry name" value="hemC"/>
    <property type="match status" value="1"/>
</dbReference>
<dbReference type="PIRSF" id="PIRSF001438">
    <property type="entry name" value="4pyrrol_synth_OHMeBilane_synth"/>
    <property type="match status" value="1"/>
</dbReference>
<accession>E6QGX0</accession>
<sequence length="321" mass="34871">MIHSSPDHHQSRRADMPHSLRIGTRASPLAVWQAEHVRAELLRLHPGMAVEIITMTTSGDVLLDAPLHALGGKGLFVKEIEDALQQRRVDVAVHSMKDVPALQPDGLEIVAIMAREDVRDAFVSNTFLHPDALPEGARVGSSSLRRRAQLLERYPHLRVEDLRGNVATRLRRLDEGHYDAIILAAAGLRRLGLPDRITHLLDIDRSLPAVGQGAIGIEARSDDRRTRELLASLADADTQNCVLAERSMNQVLGGDCRLPVAALARWQGPQMLLRGLVATPDGRRVLHAEAKGSDPVALGMAVAAALVAQGAAEIIEDVRNA</sequence>
<dbReference type="FunFam" id="3.40.190.10:FF:000004">
    <property type="entry name" value="Porphobilinogen deaminase"/>
    <property type="match status" value="1"/>
</dbReference>
<comment type="pathway">
    <text evidence="3">Porphyrin-containing compound metabolism; protoporphyrin-IX biosynthesis; coproporphyrinogen-III from 5-aminolevulinate: step 2/4.</text>
</comment>
<evidence type="ECO:0000256" key="2">
    <source>
        <dbReference type="ARBA" id="ARBA00002869"/>
    </source>
</evidence>
<dbReference type="InterPro" id="IPR036803">
    <property type="entry name" value="Porphobilinogen_deaminase_C_sf"/>
</dbReference>
<reference evidence="11" key="1">
    <citation type="submission" date="2009-10" db="EMBL/GenBank/DDBJ databases">
        <title>Diversity of trophic interactions inside an arsenic-rich microbial ecosystem.</title>
        <authorList>
            <person name="Bertin P.N."/>
            <person name="Heinrich-Salmeron A."/>
            <person name="Pelletier E."/>
            <person name="Goulhen-Chollet F."/>
            <person name="Arsene-Ploetze F."/>
            <person name="Gallien S."/>
            <person name="Calteau A."/>
            <person name="Vallenet D."/>
            <person name="Casiot C."/>
            <person name="Chane-Woon-Ming B."/>
            <person name="Giloteaux L."/>
            <person name="Barakat M."/>
            <person name="Bonnefoy V."/>
            <person name="Bruneel O."/>
            <person name="Chandler M."/>
            <person name="Cleiss J."/>
            <person name="Duran R."/>
            <person name="Elbaz-Poulichet F."/>
            <person name="Fonknechten N."/>
            <person name="Lauga B."/>
            <person name="Mornico D."/>
            <person name="Ortet P."/>
            <person name="Schaeffer C."/>
            <person name="Siguier P."/>
            <person name="Alexander Thil Smith A."/>
            <person name="Van Dorsselaer A."/>
            <person name="Weissenbach J."/>
            <person name="Medigue C."/>
            <person name="Le Paslier D."/>
        </authorList>
    </citation>
    <scope>NUCLEOTIDE SEQUENCE</scope>
</reference>